<dbReference type="PANTHER" id="PTHR13421:SF16">
    <property type="entry name" value="SNRNA-ACTIVATING PROTEIN COMPLEX SUBUNIT 3"/>
    <property type="match status" value="1"/>
</dbReference>
<dbReference type="OrthoDB" id="3437960at2759"/>
<dbReference type="InParanoid" id="A0A066WKV3"/>
<reference evidence="8 9" key="1">
    <citation type="submission" date="2014-05" db="EMBL/GenBank/DDBJ databases">
        <title>Draft genome sequence of a rare smut relative, Tilletiaria anomala UBC 951.</title>
        <authorList>
            <consortium name="DOE Joint Genome Institute"/>
            <person name="Toome M."/>
            <person name="Kuo A."/>
            <person name="Henrissat B."/>
            <person name="Lipzen A."/>
            <person name="Tritt A."/>
            <person name="Yoshinaga Y."/>
            <person name="Zane M."/>
            <person name="Barry K."/>
            <person name="Grigoriev I.V."/>
            <person name="Spatafora J.W."/>
            <person name="Aimea M.C."/>
        </authorList>
    </citation>
    <scope>NUCLEOTIDE SEQUENCE [LARGE SCALE GENOMIC DNA]</scope>
    <source>
        <strain evidence="8 9">UBC 951</strain>
    </source>
</reference>
<keyword evidence="5" id="KW-0804">Transcription</keyword>
<dbReference type="GO" id="GO:0042795">
    <property type="term" value="P:snRNA transcription by RNA polymerase II"/>
    <property type="evidence" value="ECO:0007669"/>
    <property type="project" value="TreeGrafter"/>
</dbReference>
<keyword evidence="3" id="KW-0805">Transcription regulation</keyword>
<evidence type="ECO:0000256" key="1">
    <source>
        <dbReference type="ARBA" id="ARBA00004123"/>
    </source>
</evidence>
<dbReference type="GO" id="GO:0001006">
    <property type="term" value="F:RNA polymerase III type 3 promoter sequence-specific DNA binding"/>
    <property type="evidence" value="ECO:0007669"/>
    <property type="project" value="TreeGrafter"/>
</dbReference>
<dbReference type="GO" id="GO:0003681">
    <property type="term" value="F:bent DNA binding"/>
    <property type="evidence" value="ECO:0007669"/>
    <property type="project" value="TreeGrafter"/>
</dbReference>
<evidence type="ECO:0000256" key="2">
    <source>
        <dbReference type="ARBA" id="ARBA00010410"/>
    </source>
</evidence>
<comment type="caution">
    <text evidence="8">The sequence shown here is derived from an EMBL/GenBank/DDBJ whole genome shotgun (WGS) entry which is preliminary data.</text>
</comment>
<organism evidence="8 9">
    <name type="scientific">Tilletiaria anomala (strain ATCC 24038 / CBS 436.72 / UBC 951)</name>
    <dbReference type="NCBI Taxonomy" id="1037660"/>
    <lineage>
        <taxon>Eukaryota</taxon>
        <taxon>Fungi</taxon>
        <taxon>Dikarya</taxon>
        <taxon>Basidiomycota</taxon>
        <taxon>Ustilaginomycotina</taxon>
        <taxon>Exobasidiomycetes</taxon>
        <taxon>Georgefischeriales</taxon>
        <taxon>Tilletiariaceae</taxon>
        <taxon>Tilletiaria</taxon>
    </lineage>
</organism>
<dbReference type="GO" id="GO:0019185">
    <property type="term" value="C:snRNA-activating protein complex"/>
    <property type="evidence" value="ECO:0007669"/>
    <property type="project" value="TreeGrafter"/>
</dbReference>
<accession>A0A066WKV3</accession>
<dbReference type="GO" id="GO:0042796">
    <property type="term" value="P:snRNA transcription by RNA polymerase III"/>
    <property type="evidence" value="ECO:0007669"/>
    <property type="project" value="TreeGrafter"/>
</dbReference>
<keyword evidence="4" id="KW-0238">DNA-binding</keyword>
<sequence>MDEQEHVTVLPELFSLPASASPPFSISQLQQAIQDALNSDHESLADESAAQPEATEQDELQRRISLRRIRQRVSHVHEDGELLRRLRKRWEDWSTTEARQTNQKNQENYRKRKRGGIDGGHQATGPDDGLQEGVFHLVEVNTLLEELDARIPLSFRFASYESPSISWTAKRPATESNAVSLTAISAYAQRVSPSSQNLLHQPTLVSDVISIGPRVKLQLDAQQNSLSEGEGLILDVDIYSRTSVPVARMSRNKSEEQAVLGGIEANSPREGPDDEPAESESTSKAPLSYRRRAQDELDGALTLTQSLEIDSRSSLKLFRDTVMCRWNDLPEESRDSLRGGRAVPSYSNHTANGGCALCIEDVIYCEDVVRGYASTLRSHLAEKRSGCKPEEISISARSLSEMTIDKLPALRTGRPYWLWHCGSCQHIFIVRSVRLRHADTDQAAVLGPRITYLAAGSVIRPGILFRRTGKADNYRGGKCGICDVRFPDLLVFGGERVHAPNSASRETTFGLEGMRENMLVCRVCYEVATGRKEPVVPIPSEQGKKEGKGKRKAQMKEDEIQSDSAAEEEQDHTQVNKWTTVPLLD</sequence>
<dbReference type="AlphaFoldDB" id="A0A066WKV3"/>
<dbReference type="PANTHER" id="PTHR13421">
    <property type="entry name" value="SNRNA-ACTIVATING PROTEIN COMPLEX SUBUNIT 3"/>
    <property type="match status" value="1"/>
</dbReference>
<dbReference type="Proteomes" id="UP000027361">
    <property type="component" value="Unassembled WGS sequence"/>
</dbReference>
<dbReference type="Pfam" id="PF12251">
    <property type="entry name" value="SNAPC3"/>
    <property type="match status" value="1"/>
</dbReference>
<proteinExistence type="inferred from homology"/>
<feature type="region of interest" description="Disordered" evidence="7">
    <location>
        <begin position="535"/>
        <end position="585"/>
    </location>
</feature>
<dbReference type="HOGENOM" id="CLU_466284_0_0_1"/>
<dbReference type="GO" id="GO:0001046">
    <property type="term" value="F:core promoter sequence-specific DNA binding"/>
    <property type="evidence" value="ECO:0007669"/>
    <property type="project" value="TreeGrafter"/>
</dbReference>
<evidence type="ECO:0000256" key="6">
    <source>
        <dbReference type="ARBA" id="ARBA00023242"/>
    </source>
</evidence>
<evidence type="ECO:0000256" key="5">
    <source>
        <dbReference type="ARBA" id="ARBA00023163"/>
    </source>
</evidence>
<dbReference type="RefSeq" id="XP_013246047.1">
    <property type="nucleotide sequence ID" value="XM_013390593.1"/>
</dbReference>
<dbReference type="STRING" id="1037660.A0A066WKV3"/>
<dbReference type="InterPro" id="IPR022042">
    <property type="entry name" value="snRNA-activating_su3"/>
</dbReference>
<dbReference type="GO" id="GO:0000978">
    <property type="term" value="F:RNA polymerase II cis-regulatory region sequence-specific DNA binding"/>
    <property type="evidence" value="ECO:0007669"/>
    <property type="project" value="TreeGrafter"/>
</dbReference>
<protein>
    <recommendedName>
        <fullName evidence="10">snRNA-activating protein complex subunit 3</fullName>
    </recommendedName>
</protein>
<keyword evidence="9" id="KW-1185">Reference proteome</keyword>
<comment type="similarity">
    <text evidence="2">Belongs to the SNAPC3/SRD2 family.</text>
</comment>
<feature type="region of interest" description="Disordered" evidence="7">
    <location>
        <begin position="38"/>
        <end position="59"/>
    </location>
</feature>
<name>A0A066WKV3_TILAU</name>
<keyword evidence="6" id="KW-0539">Nucleus</keyword>
<evidence type="ECO:0000256" key="4">
    <source>
        <dbReference type="ARBA" id="ARBA00023125"/>
    </source>
</evidence>
<evidence type="ECO:0000256" key="3">
    <source>
        <dbReference type="ARBA" id="ARBA00023015"/>
    </source>
</evidence>
<evidence type="ECO:0008006" key="10">
    <source>
        <dbReference type="Google" id="ProtNLM"/>
    </source>
</evidence>
<dbReference type="EMBL" id="JMSN01000003">
    <property type="protein sequence ID" value="KDN53208.1"/>
    <property type="molecule type" value="Genomic_DNA"/>
</dbReference>
<evidence type="ECO:0000256" key="7">
    <source>
        <dbReference type="SAM" id="MobiDB-lite"/>
    </source>
</evidence>
<dbReference type="GeneID" id="25266292"/>
<evidence type="ECO:0000313" key="9">
    <source>
        <dbReference type="Proteomes" id="UP000027361"/>
    </source>
</evidence>
<feature type="region of interest" description="Disordered" evidence="7">
    <location>
        <begin position="247"/>
        <end position="290"/>
    </location>
</feature>
<feature type="compositionally biased region" description="Polar residues" evidence="7">
    <location>
        <begin position="95"/>
        <end position="106"/>
    </location>
</feature>
<comment type="subcellular location">
    <subcellularLocation>
        <location evidence="1">Nucleus</location>
    </subcellularLocation>
</comment>
<gene>
    <name evidence="8" type="ORF">K437DRAFT_271727</name>
</gene>
<dbReference type="GO" id="GO:0005634">
    <property type="term" value="C:nucleus"/>
    <property type="evidence" value="ECO:0007669"/>
    <property type="project" value="UniProtKB-SubCell"/>
</dbReference>
<evidence type="ECO:0000313" key="8">
    <source>
        <dbReference type="EMBL" id="KDN53208.1"/>
    </source>
</evidence>
<feature type="region of interest" description="Disordered" evidence="7">
    <location>
        <begin position="95"/>
        <end position="130"/>
    </location>
</feature>